<protein>
    <submittedName>
        <fullName evidence="1">Uncharacterized protein</fullName>
    </submittedName>
</protein>
<accession>A0AAV6V9F5</accession>
<dbReference type="PANTHER" id="PTHR47456">
    <property type="entry name" value="PHD-TYPE DOMAIN-CONTAINING PROTEIN"/>
    <property type="match status" value="1"/>
</dbReference>
<evidence type="ECO:0000313" key="1">
    <source>
        <dbReference type="EMBL" id="KAG8192266.1"/>
    </source>
</evidence>
<dbReference type="Pfam" id="PF15299">
    <property type="entry name" value="ALS2CR8"/>
    <property type="match status" value="1"/>
</dbReference>
<dbReference type="InterPro" id="IPR029309">
    <property type="entry name" value="CaRF"/>
</dbReference>
<proteinExistence type="predicted"/>
<dbReference type="AlphaFoldDB" id="A0AAV6V9F5"/>
<evidence type="ECO:0000313" key="2">
    <source>
        <dbReference type="Proteomes" id="UP000827092"/>
    </source>
</evidence>
<sequence>MSCGSKVEIWANSFDEILEKLRDHEINTCTKYVCTKSPSSFKTNNQGTLDPLLARGKILHWHGAVPYLHFGTRTYSCHHGKDLNLRKKNRNMQNNGDNLARKDHVFVKRLNMIQPTKKLDCPVTITVACMYRLSNYELPEMTTIYKKRTAERIKRKR</sequence>
<gene>
    <name evidence="1" type="ORF">JTE90_002093</name>
</gene>
<name>A0AAV6V9F5_9ARAC</name>
<dbReference type="Proteomes" id="UP000827092">
    <property type="component" value="Unassembled WGS sequence"/>
</dbReference>
<comment type="caution">
    <text evidence="1">The sequence shown here is derived from an EMBL/GenBank/DDBJ whole genome shotgun (WGS) entry which is preliminary data.</text>
</comment>
<dbReference type="GO" id="GO:0003700">
    <property type="term" value="F:DNA-binding transcription factor activity"/>
    <property type="evidence" value="ECO:0007669"/>
    <property type="project" value="InterPro"/>
</dbReference>
<reference evidence="1 2" key="1">
    <citation type="journal article" date="2022" name="Nat. Ecol. Evol.">
        <title>A masculinizing supergene underlies an exaggerated male reproductive morph in a spider.</title>
        <authorList>
            <person name="Hendrickx F."/>
            <person name="De Corte Z."/>
            <person name="Sonet G."/>
            <person name="Van Belleghem S.M."/>
            <person name="Kostlbacher S."/>
            <person name="Vangestel C."/>
        </authorList>
    </citation>
    <scope>NUCLEOTIDE SEQUENCE [LARGE SCALE GENOMIC DNA]</scope>
    <source>
        <strain evidence="1">W744_W776</strain>
    </source>
</reference>
<organism evidence="1 2">
    <name type="scientific">Oedothorax gibbosus</name>
    <dbReference type="NCBI Taxonomy" id="931172"/>
    <lineage>
        <taxon>Eukaryota</taxon>
        <taxon>Metazoa</taxon>
        <taxon>Ecdysozoa</taxon>
        <taxon>Arthropoda</taxon>
        <taxon>Chelicerata</taxon>
        <taxon>Arachnida</taxon>
        <taxon>Araneae</taxon>
        <taxon>Araneomorphae</taxon>
        <taxon>Entelegynae</taxon>
        <taxon>Araneoidea</taxon>
        <taxon>Linyphiidae</taxon>
        <taxon>Erigoninae</taxon>
        <taxon>Oedothorax</taxon>
    </lineage>
</organism>
<dbReference type="EMBL" id="JAFNEN010000141">
    <property type="protein sequence ID" value="KAG8192266.1"/>
    <property type="molecule type" value="Genomic_DNA"/>
</dbReference>
<dbReference type="PANTHER" id="PTHR47456:SF1">
    <property type="entry name" value="PHD-TYPE DOMAIN-CONTAINING PROTEIN"/>
    <property type="match status" value="1"/>
</dbReference>
<keyword evidence="2" id="KW-1185">Reference proteome</keyword>